<protein>
    <submittedName>
        <fullName evidence="4">Site-specific integrase</fullName>
    </submittedName>
</protein>
<evidence type="ECO:0000313" key="4">
    <source>
        <dbReference type="EMBL" id="MQT03115.1"/>
    </source>
</evidence>
<reference evidence="4 5" key="1">
    <citation type="submission" date="2019-05" db="EMBL/GenBank/DDBJ databases">
        <title>Comparative genomics and metabolomics analyses of clavulanic acid producing Streptomyces species provides insight into specialized metabolism and evolution of beta-lactam biosynthetic gene clusters.</title>
        <authorList>
            <person name="Moore M.A."/>
            <person name="Cruz-Morales P."/>
            <person name="Barona Gomez F."/>
            <person name="Kapil T."/>
        </authorList>
    </citation>
    <scope>NUCLEOTIDE SEQUENCE [LARGE SCALE GENOMIC DNA]</scope>
    <source>
        <strain evidence="4 5">NRRL 5741</strain>
    </source>
</reference>
<evidence type="ECO:0000313" key="5">
    <source>
        <dbReference type="Proteomes" id="UP000419138"/>
    </source>
</evidence>
<dbReference type="GO" id="GO:0003677">
    <property type="term" value="F:DNA binding"/>
    <property type="evidence" value="ECO:0007669"/>
    <property type="project" value="UniProtKB-KW"/>
</dbReference>
<evidence type="ECO:0000256" key="2">
    <source>
        <dbReference type="ARBA" id="ARBA00023172"/>
    </source>
</evidence>
<comment type="caution">
    <text evidence="4">The sequence shown here is derived from an EMBL/GenBank/DDBJ whole genome shotgun (WGS) entry which is preliminary data.</text>
</comment>
<accession>A0A646KLM4</accession>
<dbReference type="AlphaFoldDB" id="A0A646KLM4"/>
<dbReference type="PROSITE" id="PS51898">
    <property type="entry name" value="TYR_RECOMBINASE"/>
    <property type="match status" value="1"/>
</dbReference>
<feature type="domain" description="Tyr recombinase" evidence="3">
    <location>
        <begin position="174"/>
        <end position="392"/>
    </location>
</feature>
<sequence>MEEYPPEEYGERKKHRDCIGAWQARYRDPAGKQRSKNFKIKDGGKTAAEAFLDKTRTDVRERRYRDPKRSQIRLAAWWQEFWDVEKKKGKLTTRNRKMGIWTKYINPKWGGYRLIDLEYMALQRWLTHEVPGYDSQKKAKELLIAVLAAAIKDGERISVNPAVNLEVTATRKKKHPDDLKPPTEAQYALIHAALPPYYQVILKDFAHETGLRPGEYAGLRLHCIDDDERLAHIKEILVLDGGRLVRQLAPKTDAGFRTVPLTDRAWTAVEFMKARWAPARTRSAIGDGYDLHVEELLIRGPRGAALNVNNLSRPWHRATVQAGVARKVYNPETKRHEWWPRVYDYRHTVTTRLHGAGVPEKDAQSVLGQERGGRVTWVYTHESEDARERVRDALGGGRGLRVVS</sequence>
<keyword evidence="5" id="KW-1185">Reference proteome</keyword>
<dbReference type="Pfam" id="PF00589">
    <property type="entry name" value="Phage_integrase"/>
    <property type="match status" value="1"/>
</dbReference>
<proteinExistence type="predicted"/>
<dbReference type="Gene3D" id="1.10.150.130">
    <property type="match status" value="1"/>
</dbReference>
<dbReference type="Gene3D" id="1.10.443.10">
    <property type="entry name" value="Intergrase catalytic core"/>
    <property type="match status" value="1"/>
</dbReference>
<gene>
    <name evidence="4" type="ORF">FF041_23880</name>
</gene>
<dbReference type="InterPro" id="IPR011010">
    <property type="entry name" value="DNA_brk_join_enz"/>
</dbReference>
<dbReference type="SUPFAM" id="SSF56349">
    <property type="entry name" value="DNA breaking-rejoining enzymes"/>
    <property type="match status" value="1"/>
</dbReference>
<keyword evidence="2" id="KW-0233">DNA recombination</keyword>
<organism evidence="4 5">
    <name type="scientific">Streptomyces jumonjinensis</name>
    <dbReference type="NCBI Taxonomy" id="1945"/>
    <lineage>
        <taxon>Bacteria</taxon>
        <taxon>Bacillati</taxon>
        <taxon>Actinomycetota</taxon>
        <taxon>Actinomycetes</taxon>
        <taxon>Kitasatosporales</taxon>
        <taxon>Streptomycetaceae</taxon>
        <taxon>Streptomyces</taxon>
    </lineage>
</organism>
<evidence type="ECO:0000259" key="3">
    <source>
        <dbReference type="PROSITE" id="PS51898"/>
    </source>
</evidence>
<evidence type="ECO:0000256" key="1">
    <source>
        <dbReference type="ARBA" id="ARBA00023125"/>
    </source>
</evidence>
<name>A0A646KLM4_STRJU</name>
<dbReference type="EMBL" id="VCLA01000164">
    <property type="protein sequence ID" value="MQT03115.1"/>
    <property type="molecule type" value="Genomic_DNA"/>
</dbReference>
<dbReference type="GO" id="GO:0015074">
    <property type="term" value="P:DNA integration"/>
    <property type="evidence" value="ECO:0007669"/>
    <property type="project" value="InterPro"/>
</dbReference>
<dbReference type="GO" id="GO:0006310">
    <property type="term" value="P:DNA recombination"/>
    <property type="evidence" value="ECO:0007669"/>
    <property type="project" value="UniProtKB-KW"/>
</dbReference>
<dbReference type="InterPro" id="IPR002104">
    <property type="entry name" value="Integrase_catalytic"/>
</dbReference>
<dbReference type="Proteomes" id="UP000419138">
    <property type="component" value="Unassembled WGS sequence"/>
</dbReference>
<dbReference type="InterPro" id="IPR013762">
    <property type="entry name" value="Integrase-like_cat_sf"/>
</dbReference>
<dbReference type="OrthoDB" id="1822491at2"/>
<dbReference type="InterPro" id="IPR010998">
    <property type="entry name" value="Integrase_recombinase_N"/>
</dbReference>
<keyword evidence="1" id="KW-0238">DNA-binding</keyword>